<feature type="transmembrane region" description="Helical" evidence="1">
    <location>
        <begin position="37"/>
        <end position="56"/>
    </location>
</feature>
<keyword evidence="1" id="KW-1133">Transmembrane helix</keyword>
<keyword evidence="3" id="KW-1185">Reference proteome</keyword>
<dbReference type="EMBL" id="JTDL01000097">
    <property type="protein sequence ID" value="KHL03613.1"/>
    <property type="molecule type" value="Genomic_DNA"/>
</dbReference>
<dbReference type="STRING" id="1338436.LK10_08475"/>
<dbReference type="Proteomes" id="UP000030982">
    <property type="component" value="Unassembled WGS sequence"/>
</dbReference>
<evidence type="ECO:0000313" key="2">
    <source>
        <dbReference type="EMBL" id="KHL03613.1"/>
    </source>
</evidence>
<proteinExistence type="predicted"/>
<name>A0A0B2AP57_9MICC</name>
<keyword evidence="1" id="KW-0812">Transmembrane</keyword>
<protein>
    <submittedName>
        <fullName evidence="2">Uncharacterized protein</fullName>
    </submittedName>
</protein>
<organism evidence="2 3">
    <name type="scientific">Sinomonas humi</name>
    <dbReference type="NCBI Taxonomy" id="1338436"/>
    <lineage>
        <taxon>Bacteria</taxon>
        <taxon>Bacillati</taxon>
        <taxon>Actinomycetota</taxon>
        <taxon>Actinomycetes</taxon>
        <taxon>Micrococcales</taxon>
        <taxon>Micrococcaceae</taxon>
        <taxon>Sinomonas</taxon>
    </lineage>
</organism>
<feature type="transmembrane region" description="Helical" evidence="1">
    <location>
        <begin position="77"/>
        <end position="100"/>
    </location>
</feature>
<feature type="transmembrane region" description="Helical" evidence="1">
    <location>
        <begin position="106"/>
        <end position="127"/>
    </location>
</feature>
<evidence type="ECO:0000313" key="3">
    <source>
        <dbReference type="Proteomes" id="UP000030982"/>
    </source>
</evidence>
<keyword evidence="1" id="KW-0472">Membrane</keyword>
<gene>
    <name evidence="2" type="ORF">LK10_08475</name>
</gene>
<sequence length="156" mass="15298">MLRDWGPRRWAAAGATAAAAALLLSTASAPFEAGPGWGAMAVALLAVGSAALGMLAGTYLRAPAGAQPTVCDLRWPLLGAVGLSLATTGAPSGLLAQLLAGLPEAAIRWAVQPGLGAAAIAVTAAALHRRLGIAADALSGPATGPACSTCRPLFPR</sequence>
<reference evidence="2 3" key="1">
    <citation type="submission" date="2014-09" db="EMBL/GenBank/DDBJ databases">
        <title>Genome sequence of Sinomonas sp. MUSC 117.</title>
        <authorList>
            <person name="Lee L.-H."/>
        </authorList>
    </citation>
    <scope>NUCLEOTIDE SEQUENCE [LARGE SCALE GENOMIC DNA]</scope>
    <source>
        <strain evidence="2 3">MUSC 117</strain>
    </source>
</reference>
<dbReference type="AlphaFoldDB" id="A0A0B2AP57"/>
<comment type="caution">
    <text evidence="2">The sequence shown here is derived from an EMBL/GenBank/DDBJ whole genome shotgun (WGS) entry which is preliminary data.</text>
</comment>
<accession>A0A0B2AP57</accession>
<evidence type="ECO:0000256" key="1">
    <source>
        <dbReference type="SAM" id="Phobius"/>
    </source>
</evidence>